<dbReference type="Gene3D" id="3.40.50.150">
    <property type="entry name" value="Vaccinia Virus protein VP39"/>
    <property type="match status" value="1"/>
</dbReference>
<dbReference type="Pfam" id="PF08241">
    <property type="entry name" value="Methyltransf_11"/>
    <property type="match status" value="1"/>
</dbReference>
<dbReference type="HOGENOM" id="CLU_075049_0_0_4"/>
<dbReference type="GO" id="GO:0032259">
    <property type="term" value="P:methylation"/>
    <property type="evidence" value="ECO:0007669"/>
    <property type="project" value="UniProtKB-KW"/>
</dbReference>
<evidence type="ECO:0000313" key="2">
    <source>
        <dbReference type="EMBL" id="AEK61298.1"/>
    </source>
</evidence>
<evidence type="ECO:0000259" key="1">
    <source>
        <dbReference type="Pfam" id="PF08241"/>
    </source>
</evidence>
<keyword evidence="2" id="KW-0808">Transferase</keyword>
<protein>
    <submittedName>
        <fullName evidence="2">SAM-dependent methyltransferase</fullName>
        <ecNumber evidence="2">2.1.1.-</ecNumber>
    </submittedName>
</protein>
<accession>G0AB92</accession>
<keyword evidence="3" id="KW-1185">Reference proteome</keyword>
<name>G0AB92_COLFT</name>
<organism evidence="2 3">
    <name type="scientific">Collimonas fungivorans (strain Ter331)</name>
    <dbReference type="NCBI Taxonomy" id="1005048"/>
    <lineage>
        <taxon>Bacteria</taxon>
        <taxon>Pseudomonadati</taxon>
        <taxon>Pseudomonadota</taxon>
        <taxon>Betaproteobacteria</taxon>
        <taxon>Burkholderiales</taxon>
        <taxon>Oxalobacteraceae</taxon>
        <taxon>Collimonas</taxon>
    </lineage>
</organism>
<gene>
    <name evidence="2" type="ordered locus">CFU_1466</name>
</gene>
<reference evidence="2 3" key="1">
    <citation type="journal article" date="2004" name="Environ. Microbiol.">
        <title>Phylogeny-function analysis of (meta)genomic libraries: screening for expression of ribosomal RNA genes by large-insert library fluorescent in situ hybridization (LIL-FISH).</title>
        <authorList>
            <person name="Leveau J.H."/>
            <person name="Gerards S."/>
            <person name="de Boer W."/>
            <person name="van Veen J.A."/>
        </authorList>
    </citation>
    <scope>NUCLEOTIDE SEQUENCE [LARGE SCALE GENOMIC DNA]</scope>
    <source>
        <strain evidence="2 3">Ter331</strain>
    </source>
</reference>
<reference evidence="2 3" key="2">
    <citation type="journal article" date="2006" name="J. Microbiol. Methods">
        <title>Genomic flank-sequencing of plasposon insertion sites for rapid identification of functional genes.</title>
        <authorList>
            <person name="Leveau J.H."/>
            <person name="Gerards S."/>
            <person name="Fritsche K."/>
            <person name="Zondag G."/>
            <person name="van Veen J.A."/>
        </authorList>
    </citation>
    <scope>NUCLEOTIDE SEQUENCE [LARGE SCALE GENOMIC DNA]</scope>
    <source>
        <strain evidence="2 3">Ter331</strain>
    </source>
</reference>
<dbReference type="Proteomes" id="UP000008392">
    <property type="component" value="Chromosome"/>
</dbReference>
<feature type="domain" description="Methyltransferase type 11" evidence="1">
    <location>
        <begin position="109"/>
        <end position="158"/>
    </location>
</feature>
<reference evidence="2 3" key="4">
    <citation type="journal article" date="2010" name="Environ. Microbiol.">
        <title>The bacterial genus Collimonas: mycophagy, weathering and other adaptive solutions to life in oligotrophic soil environments.</title>
        <authorList>
            <person name="Leveau J.H."/>
            <person name="Uroz S."/>
            <person name="de Boer W."/>
        </authorList>
    </citation>
    <scope>NUCLEOTIDE SEQUENCE [LARGE SCALE GENOMIC DNA]</scope>
    <source>
        <strain evidence="2 3">Ter331</strain>
    </source>
</reference>
<reference evidence="2 3" key="3">
    <citation type="journal article" date="2008" name="FEMS Microbiol. Ecol.">
        <title>Identification and characterization of genes underlying chitinolysis in Collimonas fungivorans Ter331.</title>
        <authorList>
            <person name="Fritsche K."/>
            <person name="de Boer W."/>
            <person name="Gerards S."/>
            <person name="van den Berg M."/>
            <person name="van Veen J.A."/>
            <person name="Leveau J.H."/>
        </authorList>
    </citation>
    <scope>NUCLEOTIDE SEQUENCE [LARGE SCALE GENOMIC DNA]</scope>
    <source>
        <strain evidence="2 3">Ter331</strain>
    </source>
</reference>
<dbReference type="GO" id="GO:0008757">
    <property type="term" value="F:S-adenosylmethionine-dependent methyltransferase activity"/>
    <property type="evidence" value="ECO:0007669"/>
    <property type="project" value="InterPro"/>
</dbReference>
<keyword evidence="2" id="KW-0489">Methyltransferase</keyword>
<dbReference type="InterPro" id="IPR029063">
    <property type="entry name" value="SAM-dependent_MTases_sf"/>
</dbReference>
<dbReference type="CDD" id="cd02440">
    <property type="entry name" value="AdoMet_MTases"/>
    <property type="match status" value="1"/>
</dbReference>
<dbReference type="SUPFAM" id="SSF53335">
    <property type="entry name" value="S-adenosyl-L-methionine-dependent methyltransferases"/>
    <property type="match status" value="1"/>
</dbReference>
<dbReference type="AlphaFoldDB" id="G0AB92"/>
<dbReference type="KEGG" id="cfu:CFU_1466"/>
<evidence type="ECO:0000313" key="3">
    <source>
        <dbReference type="Proteomes" id="UP000008392"/>
    </source>
</evidence>
<reference evidence="2 3" key="5">
    <citation type="journal article" date="2011" name="ISME J.">
        <title>Dual transcriptional profiling of a bacterial/fungal confrontation: Collimonas fungivorans versus Aspergillus niger.</title>
        <authorList>
            <person name="Mela F."/>
            <person name="Fritsche K."/>
            <person name="de Boer W."/>
            <person name="van Veen J.A."/>
            <person name="de Graaff L.H."/>
            <person name="van den Berg M."/>
            <person name="Leveau J.H."/>
        </authorList>
    </citation>
    <scope>NUCLEOTIDE SEQUENCE [LARGE SCALE GENOMIC DNA]</scope>
    <source>
        <strain evidence="2 3">Ter331</strain>
    </source>
</reference>
<dbReference type="InterPro" id="IPR013216">
    <property type="entry name" value="Methyltransf_11"/>
</dbReference>
<dbReference type="STRING" id="1005048.CFU_1466"/>
<dbReference type="EMBL" id="CP002745">
    <property type="protein sequence ID" value="AEK61298.1"/>
    <property type="molecule type" value="Genomic_DNA"/>
</dbReference>
<sequence>MSLNAGTANTLNDLFNGSLIDLSIKAGMANPSSEKSIIALGPWLQTPTGSYMLEWEQARLDAMTADIFGFNAMQIGVPQIKSLQANRMRHKWLTDSRLPAAGEAQSGVVVTHDFAELPFASQSLDLVVLPHVLEFAAEPHQILREVERVLIPEGQVIITGFNPASLWGIRQTAGRMSGVHFLPQNAEFISLLRLKDWLKLLNMEVNRGHFGCYAPPYTSSKWLHRFAFMEKAGNRWWPYFGAVYIVQAIKRVKGMHLVGPAFSKQVIKAARGVPATNKIHKTDRNGAE</sequence>
<proteinExistence type="predicted"/>
<reference evidence="3" key="6">
    <citation type="submission" date="2011-05" db="EMBL/GenBank/DDBJ databases">
        <title>Complete sequence of Collimonas fungivorans Ter331.</title>
        <authorList>
            <person name="Leveau J.H."/>
        </authorList>
    </citation>
    <scope>NUCLEOTIDE SEQUENCE [LARGE SCALE GENOMIC DNA]</scope>
    <source>
        <strain evidence="3">Ter331</strain>
    </source>
</reference>
<dbReference type="EC" id="2.1.1.-" evidence="2"/>
<dbReference type="eggNOG" id="COG2226">
    <property type="taxonomic scope" value="Bacteria"/>
</dbReference>